<gene>
    <name evidence="2 4" type="ORF">CBG01872</name>
    <name evidence="2" type="ORF">CBG_01872</name>
</gene>
<dbReference type="InterPro" id="IPR019425">
    <property type="entry name" value="7TM_GPCR_serpentine_rcpt_Srt"/>
</dbReference>
<dbReference type="SUPFAM" id="SSF81321">
    <property type="entry name" value="Family A G protein-coupled receptor-like"/>
    <property type="match status" value="1"/>
</dbReference>
<evidence type="ECO:0000313" key="4">
    <source>
        <dbReference type="WormBase" id="CBG01872"/>
    </source>
</evidence>
<protein>
    <submittedName>
        <fullName evidence="2">Protein CBG01872</fullName>
    </submittedName>
</protein>
<evidence type="ECO:0000256" key="1">
    <source>
        <dbReference type="SAM" id="Phobius"/>
    </source>
</evidence>
<dbReference type="WormBase" id="CBG01872">
    <property type="protein sequence ID" value="CBP34680"/>
    <property type="gene ID" value="WBGene00025048"/>
</dbReference>
<dbReference type="PANTHER" id="PTHR23021">
    <property type="entry name" value="SERPENTINE RECEPTOR, CLASS T"/>
    <property type="match status" value="1"/>
</dbReference>
<dbReference type="PANTHER" id="PTHR23021:SF11">
    <property type="entry name" value="SERPENTINE RECEPTOR, CLASS T"/>
    <property type="match status" value="1"/>
</dbReference>
<evidence type="ECO:0000313" key="2">
    <source>
        <dbReference type="EMBL" id="CAP23078.2"/>
    </source>
</evidence>
<accession>A8WRH0</accession>
<dbReference type="KEGG" id="cbr:CBG_01872"/>
<keyword evidence="1" id="KW-0812">Transmembrane</keyword>
<evidence type="ECO:0000313" key="3">
    <source>
        <dbReference type="Proteomes" id="UP000008549"/>
    </source>
</evidence>
<feature type="transmembrane region" description="Helical" evidence="1">
    <location>
        <begin position="36"/>
        <end position="60"/>
    </location>
</feature>
<keyword evidence="3" id="KW-1185">Reference proteome</keyword>
<feature type="transmembrane region" description="Helical" evidence="1">
    <location>
        <begin position="184"/>
        <end position="204"/>
    </location>
</feature>
<organism evidence="2 3">
    <name type="scientific">Caenorhabditis briggsae</name>
    <dbReference type="NCBI Taxonomy" id="6238"/>
    <lineage>
        <taxon>Eukaryota</taxon>
        <taxon>Metazoa</taxon>
        <taxon>Ecdysozoa</taxon>
        <taxon>Nematoda</taxon>
        <taxon>Chromadorea</taxon>
        <taxon>Rhabditida</taxon>
        <taxon>Rhabditina</taxon>
        <taxon>Rhabditomorpha</taxon>
        <taxon>Rhabditoidea</taxon>
        <taxon>Rhabditidae</taxon>
        <taxon>Peloderinae</taxon>
        <taxon>Caenorhabditis</taxon>
    </lineage>
</organism>
<dbReference type="eggNOG" id="ENOG502SNCU">
    <property type="taxonomic scope" value="Eukaryota"/>
</dbReference>
<dbReference type="AlphaFoldDB" id="A8WRH0"/>
<reference evidence="2 3" key="2">
    <citation type="journal article" date="2011" name="PLoS Genet.">
        <title>Caenorhabditis briggsae recombinant inbred line genotypes reveal inter-strain incompatibility and the evolution of recombination.</title>
        <authorList>
            <person name="Ross J.A."/>
            <person name="Koboldt D.C."/>
            <person name="Staisch J.E."/>
            <person name="Chamberlin H.M."/>
            <person name="Gupta B.P."/>
            <person name="Miller R.D."/>
            <person name="Baird S.E."/>
            <person name="Haag E.S."/>
        </authorList>
    </citation>
    <scope>NUCLEOTIDE SEQUENCE [LARGE SCALE GENOMIC DNA]</scope>
    <source>
        <strain evidence="2 3">AF16</strain>
    </source>
</reference>
<dbReference type="CTD" id="8585682"/>
<proteinExistence type="predicted"/>
<dbReference type="HOGENOM" id="CLU_053041_3_1_1"/>
<name>A8WRH0_CAEBR</name>
<dbReference type="OMA" id="WLFDPMI"/>
<sequence length="224" mass="26104">MNQIIYYGSIENMPLYNCSAHSSEEWSRLYGERHPYLGHFDIVFGTVVNILYIPIISVMFQKEFYKMSCFKIMICLGINDMLALCVNSIITVGSIILGLWCCSCIIVMGLVANRLLEMGKSSRAQALFQGNRTYIFMLIPVMYGLYFMIFTNPVGFNSKYYTWLFDPMINENHSEQHRNIPHSINNVLIVAITCILYVWLYFLIKNQMSMISWKSFIYERSLAF</sequence>
<dbReference type="InParanoid" id="A8WRH0"/>
<dbReference type="EMBL" id="HE601451">
    <property type="protein sequence ID" value="CAP23078.2"/>
    <property type="molecule type" value="Genomic_DNA"/>
</dbReference>
<dbReference type="RefSeq" id="XP_045091960.1">
    <property type="nucleotide sequence ID" value="XM_045238957.1"/>
</dbReference>
<dbReference type="GeneID" id="8585682"/>
<dbReference type="Pfam" id="PF10321">
    <property type="entry name" value="7TM_GPCR_Srt"/>
    <property type="match status" value="2"/>
</dbReference>
<reference evidence="2 3" key="1">
    <citation type="journal article" date="2003" name="PLoS Biol.">
        <title>The genome sequence of Caenorhabditis briggsae: a platform for comparative genomics.</title>
        <authorList>
            <person name="Stein L.D."/>
            <person name="Bao Z."/>
            <person name="Blasiar D."/>
            <person name="Blumenthal T."/>
            <person name="Brent M.R."/>
            <person name="Chen N."/>
            <person name="Chinwalla A."/>
            <person name="Clarke L."/>
            <person name="Clee C."/>
            <person name="Coghlan A."/>
            <person name="Coulson A."/>
            <person name="D'Eustachio P."/>
            <person name="Fitch D.H."/>
            <person name="Fulton L.A."/>
            <person name="Fulton R.E."/>
            <person name="Griffiths-Jones S."/>
            <person name="Harris T.W."/>
            <person name="Hillier L.W."/>
            <person name="Kamath R."/>
            <person name="Kuwabara P.E."/>
            <person name="Mardis E.R."/>
            <person name="Marra M.A."/>
            <person name="Miner T.L."/>
            <person name="Minx P."/>
            <person name="Mullikin J.C."/>
            <person name="Plumb R.W."/>
            <person name="Rogers J."/>
            <person name="Schein J.E."/>
            <person name="Sohrmann M."/>
            <person name="Spieth J."/>
            <person name="Stajich J.E."/>
            <person name="Wei C."/>
            <person name="Willey D."/>
            <person name="Wilson R.K."/>
            <person name="Durbin R."/>
            <person name="Waterston R.H."/>
        </authorList>
    </citation>
    <scope>NUCLEOTIDE SEQUENCE [LARGE SCALE GENOMIC DNA]</scope>
    <source>
        <strain evidence="2 3">AF16</strain>
    </source>
</reference>
<keyword evidence="1" id="KW-1133">Transmembrane helix</keyword>
<dbReference type="STRING" id="6238.A8WRH0"/>
<dbReference type="Proteomes" id="UP000008549">
    <property type="component" value="Unassembled WGS sequence"/>
</dbReference>
<feature type="transmembrane region" description="Helical" evidence="1">
    <location>
        <begin position="134"/>
        <end position="156"/>
    </location>
</feature>
<keyword evidence="1" id="KW-0472">Membrane</keyword>
<feature type="transmembrane region" description="Helical" evidence="1">
    <location>
        <begin position="96"/>
        <end position="113"/>
    </location>
</feature>